<evidence type="ECO:0000313" key="2">
    <source>
        <dbReference type="EMBL" id="EEK17376.1"/>
    </source>
</evidence>
<dbReference type="InterPro" id="IPR036780">
    <property type="entry name" value="PG1857-like_sf"/>
</dbReference>
<keyword evidence="3" id="KW-1185">Reference proteome</keyword>
<comment type="caution">
    <text evidence="2">The sequence shown here is derived from an EMBL/GenBank/DDBJ whole genome shotgun (WGS) entry which is preliminary data.</text>
</comment>
<dbReference type="Proteomes" id="UP000003303">
    <property type="component" value="Unassembled WGS sequence"/>
</dbReference>
<dbReference type="STRING" id="596327.PORUE0001_0024"/>
<evidence type="ECO:0000259" key="1">
    <source>
        <dbReference type="Pfam" id="PF09633"/>
    </source>
</evidence>
<dbReference type="InterPro" id="IPR018594">
    <property type="entry name" value="DUF2023"/>
</dbReference>
<protein>
    <recommendedName>
        <fullName evidence="1">DUF2023 domain-containing protein</fullName>
    </recommendedName>
</protein>
<dbReference type="SUPFAM" id="SSF160448">
    <property type="entry name" value="PG1857-like"/>
    <property type="match status" value="1"/>
</dbReference>
<dbReference type="EMBL" id="ACLR01000069">
    <property type="protein sequence ID" value="EEK17376.1"/>
    <property type="molecule type" value="Genomic_DNA"/>
</dbReference>
<name>C2MA74_9PORP</name>
<proteinExistence type="predicted"/>
<dbReference type="Pfam" id="PF09633">
    <property type="entry name" value="DUF2023"/>
    <property type="match status" value="1"/>
</dbReference>
<accession>C2MA74</accession>
<dbReference type="eggNOG" id="ENOG5032RXB">
    <property type="taxonomic scope" value="Bacteria"/>
</dbReference>
<dbReference type="Gene3D" id="3.30.2190.10">
    <property type="entry name" value="PG1857-like"/>
    <property type="match status" value="1"/>
</dbReference>
<dbReference type="OrthoDB" id="8138867at2"/>
<evidence type="ECO:0000313" key="3">
    <source>
        <dbReference type="Proteomes" id="UP000003303"/>
    </source>
</evidence>
<dbReference type="AlphaFoldDB" id="C2MA74"/>
<gene>
    <name evidence="2" type="ORF">PORUE0001_0024</name>
</gene>
<organism evidence="2 3">
    <name type="scientific">Porphyromonas uenonis 60-3</name>
    <dbReference type="NCBI Taxonomy" id="596327"/>
    <lineage>
        <taxon>Bacteria</taxon>
        <taxon>Pseudomonadati</taxon>
        <taxon>Bacteroidota</taxon>
        <taxon>Bacteroidia</taxon>
        <taxon>Bacteroidales</taxon>
        <taxon>Porphyromonadaceae</taxon>
        <taxon>Porphyromonas</taxon>
    </lineage>
</organism>
<sequence>MSTEWVMLSDKVYEFQKGIRPLFLCTVSREVAPLLMRRLERAGIAYHLEEISSVSPRVNLFFGKELCIAIISEMVRGRSLTMLSPEEDFILGTLLGYDTCQQCERYQRRKQSARQVVAS</sequence>
<feature type="domain" description="DUF2023" evidence="1">
    <location>
        <begin position="8"/>
        <end position="109"/>
    </location>
</feature>
<reference evidence="2 3" key="1">
    <citation type="submission" date="2009-04" db="EMBL/GenBank/DDBJ databases">
        <authorList>
            <person name="Sebastian Y."/>
            <person name="Madupu R."/>
            <person name="Durkin A.S."/>
            <person name="Torralba M."/>
            <person name="Methe B."/>
            <person name="Sutton G.G."/>
            <person name="Strausberg R.L."/>
            <person name="Nelson K.E."/>
        </authorList>
    </citation>
    <scope>NUCLEOTIDE SEQUENCE [LARGE SCALE GENOMIC DNA]</scope>
    <source>
        <strain evidence="2 3">60-3</strain>
    </source>
</reference>